<dbReference type="GO" id="GO:0016787">
    <property type="term" value="F:hydrolase activity"/>
    <property type="evidence" value="ECO:0007669"/>
    <property type="project" value="UniProtKB-KW"/>
</dbReference>
<keyword evidence="4" id="KW-0378">Hydrolase</keyword>
<dbReference type="EMBL" id="JAJLJH010000001">
    <property type="protein sequence ID" value="MCK9684402.1"/>
    <property type="molecule type" value="Genomic_DNA"/>
</dbReference>
<accession>A0A9X1YEZ2</accession>
<protein>
    <submittedName>
        <fullName evidence="4">Alpha/beta fold hydrolase</fullName>
    </submittedName>
</protein>
<dbReference type="PANTHER" id="PTHR43037:SF1">
    <property type="entry name" value="BLL1128 PROTEIN"/>
    <property type="match status" value="1"/>
</dbReference>
<evidence type="ECO:0000259" key="3">
    <source>
        <dbReference type="Pfam" id="PF12697"/>
    </source>
</evidence>
<dbReference type="SUPFAM" id="SSF53474">
    <property type="entry name" value="alpha/beta-Hydrolases"/>
    <property type="match status" value="1"/>
</dbReference>
<reference evidence="4" key="1">
    <citation type="submission" date="2021-11" db="EMBL/GenBank/DDBJ databases">
        <title>BS-T2-15 a new species belonging to the Comamonadaceae family isolated from the soil of a French oak forest.</title>
        <authorList>
            <person name="Mieszkin S."/>
            <person name="Alain K."/>
        </authorList>
    </citation>
    <scope>NUCLEOTIDE SEQUENCE</scope>
    <source>
        <strain evidence="4">BS-T2-15</strain>
    </source>
</reference>
<dbReference type="InterPro" id="IPR029058">
    <property type="entry name" value="AB_hydrolase_fold"/>
</dbReference>
<evidence type="ECO:0000256" key="2">
    <source>
        <dbReference type="SAM" id="SignalP"/>
    </source>
</evidence>
<comment type="caution">
    <text evidence="4">The sequence shown here is derived from an EMBL/GenBank/DDBJ whole genome shotgun (WGS) entry which is preliminary data.</text>
</comment>
<sequence>MTEHPARPLPAGRSRCSGLAALACALAGALALAMDPARAIVDAGAVRLLAPDGLPAAASTPLRAATPEAMAGAASDALLASSVLRARTSEGAMPERGKVANARRRHMTVAGLDRSYLVQPVPGARGAGRLPVVVLLHGGTQSAEDIWRETSLPTLGAREGFLVVAPEALDRHWNDARGVTGASAVDDVRFLKAVIAEVIAQDHGDPSAVFMVGSSHGGFMTMRFACDAGEGLRAAASLLSTMPDALARDCKSPRPLPWLAVNGTDDPAVPFGGQVDGTVRRGETQAALRSADATFRFWADRAGCAAPTAREAITDQAADERHRWAERIVRSHCVGGQLSQQVVLHGSGHVLPGLATDNRLAERALGPAAPEIDGGTLVWMHFKATLLK</sequence>
<dbReference type="Pfam" id="PF12697">
    <property type="entry name" value="Abhydrolase_6"/>
    <property type="match status" value="1"/>
</dbReference>
<keyword evidence="5" id="KW-1185">Reference proteome</keyword>
<evidence type="ECO:0000313" key="4">
    <source>
        <dbReference type="EMBL" id="MCK9684402.1"/>
    </source>
</evidence>
<dbReference type="InterPro" id="IPR050955">
    <property type="entry name" value="Plant_Biomass_Hydrol_Est"/>
</dbReference>
<evidence type="ECO:0000313" key="5">
    <source>
        <dbReference type="Proteomes" id="UP001139353"/>
    </source>
</evidence>
<dbReference type="AlphaFoldDB" id="A0A9X1YEZ2"/>
<proteinExistence type="predicted"/>
<dbReference type="PANTHER" id="PTHR43037">
    <property type="entry name" value="UNNAMED PRODUCT-RELATED"/>
    <property type="match status" value="1"/>
</dbReference>
<name>A0A9X1YEZ2_9BURK</name>
<organism evidence="4 5">
    <name type="scientific">Scleromatobacter humisilvae</name>
    <dbReference type="NCBI Taxonomy" id="2897159"/>
    <lineage>
        <taxon>Bacteria</taxon>
        <taxon>Pseudomonadati</taxon>
        <taxon>Pseudomonadota</taxon>
        <taxon>Betaproteobacteria</taxon>
        <taxon>Burkholderiales</taxon>
        <taxon>Sphaerotilaceae</taxon>
        <taxon>Scleromatobacter</taxon>
    </lineage>
</organism>
<gene>
    <name evidence="4" type="ORF">LPC04_01625</name>
</gene>
<feature type="chain" id="PRO_5040746747" evidence="2">
    <location>
        <begin position="34"/>
        <end position="388"/>
    </location>
</feature>
<feature type="signal peptide" evidence="2">
    <location>
        <begin position="1"/>
        <end position="33"/>
    </location>
</feature>
<dbReference type="Gene3D" id="3.40.50.1820">
    <property type="entry name" value="alpha/beta hydrolase"/>
    <property type="match status" value="1"/>
</dbReference>
<keyword evidence="1 2" id="KW-0732">Signal</keyword>
<feature type="domain" description="AB hydrolase-1" evidence="3">
    <location>
        <begin position="133"/>
        <end position="354"/>
    </location>
</feature>
<dbReference type="RefSeq" id="WP_275680433.1">
    <property type="nucleotide sequence ID" value="NZ_JAJLJH010000001.1"/>
</dbReference>
<dbReference type="InterPro" id="IPR000073">
    <property type="entry name" value="AB_hydrolase_1"/>
</dbReference>
<dbReference type="Proteomes" id="UP001139353">
    <property type="component" value="Unassembled WGS sequence"/>
</dbReference>
<evidence type="ECO:0000256" key="1">
    <source>
        <dbReference type="ARBA" id="ARBA00022729"/>
    </source>
</evidence>